<feature type="domain" description="F5/8 type C" evidence="5">
    <location>
        <begin position="317"/>
        <end position="464"/>
    </location>
</feature>
<dbReference type="GO" id="GO:0016985">
    <property type="term" value="F:mannan endo-1,4-beta-mannosidase activity"/>
    <property type="evidence" value="ECO:0007669"/>
    <property type="project" value="InterPro"/>
</dbReference>
<dbReference type="SUPFAM" id="SSF49785">
    <property type="entry name" value="Galactose-binding domain-like"/>
    <property type="match status" value="1"/>
</dbReference>
<keyword evidence="2" id="KW-0378">Hydrolase</keyword>
<dbReference type="Gene3D" id="3.20.20.80">
    <property type="entry name" value="Glycosidases"/>
    <property type="match status" value="1"/>
</dbReference>
<feature type="signal peptide" evidence="4">
    <location>
        <begin position="1"/>
        <end position="23"/>
    </location>
</feature>
<gene>
    <name evidence="7" type="ORF">Ocin01_02804</name>
</gene>
<dbReference type="PROSITE" id="PS51764">
    <property type="entry name" value="GH26"/>
    <property type="match status" value="1"/>
</dbReference>
<keyword evidence="3" id="KW-0326">Glycosidase</keyword>
<dbReference type="InterPro" id="IPR022790">
    <property type="entry name" value="GH26_dom"/>
</dbReference>
<dbReference type="PROSITE" id="PS50022">
    <property type="entry name" value="FA58C_3"/>
    <property type="match status" value="1"/>
</dbReference>
<dbReference type="EMBL" id="LJIJ01000061">
    <property type="protein sequence ID" value="ODN03862.1"/>
    <property type="molecule type" value="Genomic_DNA"/>
</dbReference>
<dbReference type="Proteomes" id="UP000094527">
    <property type="component" value="Unassembled WGS sequence"/>
</dbReference>
<dbReference type="SUPFAM" id="SSF51445">
    <property type="entry name" value="(Trans)glycosidases"/>
    <property type="match status" value="1"/>
</dbReference>
<dbReference type="InterPro" id="IPR000421">
    <property type="entry name" value="FA58C"/>
</dbReference>
<dbReference type="InterPro" id="IPR000805">
    <property type="entry name" value="Glyco_hydro_26"/>
</dbReference>
<dbReference type="InterPro" id="IPR008979">
    <property type="entry name" value="Galactose-bd-like_sf"/>
</dbReference>
<evidence type="ECO:0000256" key="2">
    <source>
        <dbReference type="ARBA" id="ARBA00022801"/>
    </source>
</evidence>
<keyword evidence="8" id="KW-1185">Reference proteome</keyword>
<organism evidence="7 8">
    <name type="scientific">Orchesella cincta</name>
    <name type="common">Springtail</name>
    <name type="synonym">Podura cincta</name>
    <dbReference type="NCBI Taxonomy" id="48709"/>
    <lineage>
        <taxon>Eukaryota</taxon>
        <taxon>Metazoa</taxon>
        <taxon>Ecdysozoa</taxon>
        <taxon>Arthropoda</taxon>
        <taxon>Hexapoda</taxon>
        <taxon>Collembola</taxon>
        <taxon>Entomobryomorpha</taxon>
        <taxon>Entomobryoidea</taxon>
        <taxon>Orchesellidae</taxon>
        <taxon>Orchesellinae</taxon>
        <taxon>Orchesella</taxon>
    </lineage>
</organism>
<evidence type="ECO:0000256" key="1">
    <source>
        <dbReference type="ARBA" id="ARBA00007754"/>
    </source>
</evidence>
<dbReference type="Gene3D" id="2.60.120.260">
    <property type="entry name" value="Galactose-binding domain-like"/>
    <property type="match status" value="1"/>
</dbReference>
<evidence type="ECO:0000259" key="6">
    <source>
        <dbReference type="PROSITE" id="PS51764"/>
    </source>
</evidence>
<evidence type="ECO:0000313" key="8">
    <source>
        <dbReference type="Proteomes" id="UP000094527"/>
    </source>
</evidence>
<sequence>MKPSSVCLLVCCIAASIFTGESAVSRADVLAYLSSISGSKTISGQHNREPNSDPAKWTRIAKDITGLFPGLWGGDFLFLPDDVQNRQSMVDEAIRQWNAGSVVALTWHVCPPTVGETCNWDSGGVLASLSNDQWNDLIRNGGDLNQKWKQRLDTIVPYLQQLQDAGVVVIWRPIHEMNEGWSWWGGRPGADGSRKLYEITHDYLSPKFSNLIWTWCVKDVQMDSIGQYWPTASQHVDVASLDVWMNNQPSDQHYQQMLNVAQGKPIALAEVGQIPSPAVLERQNRWVWFMIWAEYLKDPAFNSDDSIKATYYLGRTLRQGELGIVEGGGGGGDGENIALNHPIRASSQESSCANPENIVDGEVSTRWITDEGEEQWIYVDLESSKAIQRVVIEWETAYAKAYQIQTSNDGSDGSWTTVYEKYDGQGGEEVVTLSPAVSARYVKLYAFQKGTAFRYSVREFEVYS</sequence>
<comment type="caution">
    <text evidence="7">The sequence shown here is derived from an EMBL/GenBank/DDBJ whole genome shotgun (WGS) entry which is preliminary data.</text>
</comment>
<name>A0A1D2NF60_ORCCI</name>
<evidence type="ECO:0000256" key="3">
    <source>
        <dbReference type="ARBA" id="ARBA00023295"/>
    </source>
</evidence>
<dbReference type="Pfam" id="PF00754">
    <property type="entry name" value="F5_F8_type_C"/>
    <property type="match status" value="1"/>
</dbReference>
<keyword evidence="4" id="KW-0732">Signal</keyword>
<dbReference type="InterPro" id="IPR017853">
    <property type="entry name" value="GH"/>
</dbReference>
<dbReference type="AlphaFoldDB" id="A0A1D2NF60"/>
<reference evidence="7 8" key="1">
    <citation type="journal article" date="2016" name="Genome Biol. Evol.">
        <title>Gene Family Evolution Reflects Adaptation to Soil Environmental Stressors in the Genome of the Collembolan Orchesella cincta.</title>
        <authorList>
            <person name="Faddeeva-Vakhrusheva A."/>
            <person name="Derks M.F."/>
            <person name="Anvar S.Y."/>
            <person name="Agamennone V."/>
            <person name="Suring W."/>
            <person name="Smit S."/>
            <person name="van Straalen N.M."/>
            <person name="Roelofs D."/>
        </authorList>
    </citation>
    <scope>NUCLEOTIDE SEQUENCE [LARGE SCALE GENOMIC DNA]</scope>
    <source>
        <tissue evidence="7">Mixed pool</tissue>
    </source>
</reference>
<dbReference type="OrthoDB" id="6044285at2759"/>
<evidence type="ECO:0000259" key="5">
    <source>
        <dbReference type="PROSITE" id="PS50022"/>
    </source>
</evidence>
<dbReference type="GO" id="GO:0006080">
    <property type="term" value="P:substituted mannan metabolic process"/>
    <property type="evidence" value="ECO:0007669"/>
    <property type="project" value="InterPro"/>
</dbReference>
<dbReference type="Pfam" id="PF02156">
    <property type="entry name" value="Glyco_hydro_26"/>
    <property type="match status" value="1"/>
</dbReference>
<accession>A0A1D2NF60</accession>
<comment type="similarity">
    <text evidence="1">Belongs to the glycosyl hydrolase 26 family.</text>
</comment>
<feature type="domain" description="GH26" evidence="6">
    <location>
        <begin position="24"/>
        <end position="320"/>
    </location>
</feature>
<feature type="chain" id="PRO_5008905476" evidence="4">
    <location>
        <begin position="24"/>
        <end position="464"/>
    </location>
</feature>
<evidence type="ECO:0000256" key="4">
    <source>
        <dbReference type="SAM" id="SignalP"/>
    </source>
</evidence>
<dbReference type="PANTHER" id="PTHR40079:SF4">
    <property type="entry name" value="GH26 DOMAIN-CONTAINING PROTEIN-RELATED"/>
    <property type="match status" value="1"/>
</dbReference>
<evidence type="ECO:0000313" key="7">
    <source>
        <dbReference type="EMBL" id="ODN03862.1"/>
    </source>
</evidence>
<proteinExistence type="inferred from homology"/>
<protein>
    <submittedName>
        <fullName evidence="7">Mannan endo-1,4-beta-mannosidase A and B</fullName>
    </submittedName>
</protein>
<dbReference type="PANTHER" id="PTHR40079">
    <property type="entry name" value="MANNAN ENDO-1,4-BETA-MANNOSIDASE E-RELATED"/>
    <property type="match status" value="1"/>
</dbReference>
<dbReference type="PRINTS" id="PR00739">
    <property type="entry name" value="GLHYDRLASE26"/>
</dbReference>